<dbReference type="Pfam" id="PF01645">
    <property type="entry name" value="Glu_synthase"/>
    <property type="match status" value="1"/>
</dbReference>
<keyword evidence="5" id="KW-0028">Amino-acid biosynthesis</keyword>
<feature type="domain" description="Glutamine amidotransferase type-2" evidence="18">
    <location>
        <begin position="23"/>
        <end position="420"/>
    </location>
</feature>
<keyword evidence="20" id="KW-1185">Reference proteome</keyword>
<keyword evidence="11" id="KW-0560">Oxidoreductase</keyword>
<dbReference type="InterPro" id="IPR029055">
    <property type="entry name" value="Ntn_hydrolases_N"/>
</dbReference>
<dbReference type="CDD" id="cd02808">
    <property type="entry name" value="GltS_FMN"/>
    <property type="match status" value="1"/>
</dbReference>
<dbReference type="InterPro" id="IPR002489">
    <property type="entry name" value="Glu_synth_asu_C"/>
</dbReference>
<evidence type="ECO:0000313" key="19">
    <source>
        <dbReference type="EMBL" id="SHH90911.1"/>
    </source>
</evidence>
<dbReference type="InterPro" id="IPR017932">
    <property type="entry name" value="GATase_2_dom"/>
</dbReference>
<keyword evidence="9" id="KW-0274">FAD</keyword>
<dbReference type="Gene3D" id="3.20.20.70">
    <property type="entry name" value="Aldolase class I"/>
    <property type="match status" value="2"/>
</dbReference>
<evidence type="ECO:0000256" key="13">
    <source>
        <dbReference type="ARBA" id="ARBA00023014"/>
    </source>
</evidence>
<evidence type="ECO:0000313" key="20">
    <source>
        <dbReference type="Proteomes" id="UP000184447"/>
    </source>
</evidence>
<dbReference type="SUPFAM" id="SSF51395">
    <property type="entry name" value="FMN-linked oxidoreductases"/>
    <property type="match status" value="1"/>
</dbReference>
<evidence type="ECO:0000256" key="4">
    <source>
        <dbReference type="ARBA" id="ARBA00009716"/>
    </source>
</evidence>
<dbReference type="RefSeq" id="WP_073339424.1">
    <property type="nucleotide sequence ID" value="NZ_FQXM01000020.1"/>
</dbReference>
<dbReference type="NCBIfam" id="NF008730">
    <property type="entry name" value="PRK11750.1"/>
    <property type="match status" value="1"/>
</dbReference>
<dbReference type="Gene3D" id="2.160.20.60">
    <property type="entry name" value="Glutamate synthase, alpha subunit, C-terminal domain"/>
    <property type="match status" value="1"/>
</dbReference>
<keyword evidence="14" id="KW-0314">Glutamate biosynthesis</keyword>
<dbReference type="CDD" id="cd00982">
    <property type="entry name" value="gltB_C"/>
    <property type="match status" value="1"/>
</dbReference>
<evidence type="ECO:0000256" key="6">
    <source>
        <dbReference type="ARBA" id="ARBA00022630"/>
    </source>
</evidence>
<dbReference type="InterPro" id="IPR013785">
    <property type="entry name" value="Aldolase_TIM"/>
</dbReference>
<dbReference type="CDD" id="cd00713">
    <property type="entry name" value="GltS"/>
    <property type="match status" value="1"/>
</dbReference>
<evidence type="ECO:0000256" key="12">
    <source>
        <dbReference type="ARBA" id="ARBA00023004"/>
    </source>
</evidence>
<keyword evidence="12" id="KW-0408">Iron</keyword>
<dbReference type="Proteomes" id="UP000184447">
    <property type="component" value="Unassembled WGS sequence"/>
</dbReference>
<dbReference type="InterPro" id="IPR002932">
    <property type="entry name" value="Glu_synthdom"/>
</dbReference>
<dbReference type="PANTHER" id="PTHR11938:SF133">
    <property type="entry name" value="GLUTAMATE SYNTHASE (NADH)"/>
    <property type="match status" value="1"/>
</dbReference>
<evidence type="ECO:0000256" key="14">
    <source>
        <dbReference type="ARBA" id="ARBA00023164"/>
    </source>
</evidence>
<evidence type="ECO:0000256" key="8">
    <source>
        <dbReference type="ARBA" id="ARBA00022723"/>
    </source>
</evidence>
<dbReference type="Gene3D" id="3.60.20.10">
    <property type="entry name" value="Glutamine Phosphoribosylpyrophosphate, subunit 1, domain 1"/>
    <property type="match status" value="1"/>
</dbReference>
<dbReference type="GO" id="GO:0046872">
    <property type="term" value="F:metal ion binding"/>
    <property type="evidence" value="ECO:0007669"/>
    <property type="project" value="UniProtKB-KW"/>
</dbReference>
<protein>
    <submittedName>
        <fullName evidence="19">Glutamate synthase (NADH) large subunit</fullName>
    </submittedName>
</protein>
<dbReference type="Pfam" id="PF00310">
    <property type="entry name" value="GATase_2"/>
    <property type="match status" value="1"/>
</dbReference>
<keyword evidence="15" id="KW-0003">3Fe-4S</keyword>
<comment type="pathway">
    <text evidence="16">Amino-acid biosynthesis.</text>
</comment>
<dbReference type="Pfam" id="PF01493">
    <property type="entry name" value="GXGXG"/>
    <property type="match status" value="1"/>
</dbReference>
<evidence type="ECO:0000256" key="5">
    <source>
        <dbReference type="ARBA" id="ARBA00022605"/>
    </source>
</evidence>
<keyword evidence="13" id="KW-0411">Iron-sulfur</keyword>
<reference evidence="19 20" key="1">
    <citation type="submission" date="2016-11" db="EMBL/GenBank/DDBJ databases">
        <authorList>
            <person name="Jaros S."/>
            <person name="Januszkiewicz K."/>
            <person name="Wedrychowicz H."/>
        </authorList>
    </citation>
    <scope>NUCLEOTIDE SEQUENCE [LARGE SCALE GENOMIC DNA]</scope>
    <source>
        <strain evidence="19 20">DSM 8605</strain>
    </source>
</reference>
<feature type="region of interest" description="Disordered" evidence="17">
    <location>
        <begin position="907"/>
        <end position="928"/>
    </location>
</feature>
<evidence type="ECO:0000256" key="16">
    <source>
        <dbReference type="ARBA" id="ARBA00029440"/>
    </source>
</evidence>
<dbReference type="FunFam" id="3.20.20.70:FF:000053">
    <property type="entry name" value="Glutamate synthase large subunit"/>
    <property type="match status" value="1"/>
</dbReference>
<keyword evidence="7" id="KW-0288">FMN</keyword>
<dbReference type="SUPFAM" id="SSF69336">
    <property type="entry name" value="Alpha subunit of glutamate synthase, C-terminal domain"/>
    <property type="match status" value="1"/>
</dbReference>
<dbReference type="OrthoDB" id="9758182at2"/>
<evidence type="ECO:0000256" key="15">
    <source>
        <dbReference type="ARBA" id="ARBA00023291"/>
    </source>
</evidence>
<dbReference type="PROSITE" id="PS51278">
    <property type="entry name" value="GATASE_TYPE_2"/>
    <property type="match status" value="1"/>
</dbReference>
<dbReference type="PANTHER" id="PTHR11938">
    <property type="entry name" value="FAD NADPH DEHYDROGENASE/OXIDOREDUCTASE"/>
    <property type="match status" value="1"/>
</dbReference>
<dbReference type="STRING" id="1121316.SAMN02745207_03119"/>
<dbReference type="SUPFAM" id="SSF56235">
    <property type="entry name" value="N-terminal nucleophile aminohydrolases (Ntn hydrolases)"/>
    <property type="match status" value="1"/>
</dbReference>
<dbReference type="GO" id="GO:0015930">
    <property type="term" value="F:glutamate synthase activity"/>
    <property type="evidence" value="ECO:0007669"/>
    <property type="project" value="InterPro"/>
</dbReference>
<evidence type="ECO:0000256" key="10">
    <source>
        <dbReference type="ARBA" id="ARBA00022962"/>
    </source>
</evidence>
<evidence type="ECO:0000256" key="1">
    <source>
        <dbReference type="ARBA" id="ARBA00001917"/>
    </source>
</evidence>
<keyword evidence="6" id="KW-0285">Flavoprotein</keyword>
<gene>
    <name evidence="19" type="ORF">SAMN02745207_03119</name>
</gene>
<evidence type="ECO:0000256" key="7">
    <source>
        <dbReference type="ARBA" id="ARBA00022643"/>
    </source>
</evidence>
<keyword evidence="8" id="KW-0479">Metal-binding</keyword>
<comment type="cofactor">
    <cofactor evidence="3">
        <name>FAD</name>
        <dbReference type="ChEBI" id="CHEBI:57692"/>
    </cofactor>
</comment>
<keyword evidence="10" id="KW-0315">Glutamine amidotransferase</keyword>
<evidence type="ECO:0000256" key="2">
    <source>
        <dbReference type="ARBA" id="ARBA00001927"/>
    </source>
</evidence>
<evidence type="ECO:0000256" key="11">
    <source>
        <dbReference type="ARBA" id="ARBA00023002"/>
    </source>
</evidence>
<dbReference type="InterPro" id="IPR006982">
    <property type="entry name" value="Glu_synth_centr_N"/>
</dbReference>
<evidence type="ECO:0000259" key="18">
    <source>
        <dbReference type="PROSITE" id="PS51278"/>
    </source>
</evidence>
<comment type="similarity">
    <text evidence="4">Belongs to the glutamate synthase family.</text>
</comment>
<dbReference type="EMBL" id="FQXM01000020">
    <property type="protein sequence ID" value="SHH90911.1"/>
    <property type="molecule type" value="Genomic_DNA"/>
</dbReference>
<dbReference type="FunFam" id="2.160.20.60:FF:000001">
    <property type="entry name" value="Glutamate synthase, large subunit"/>
    <property type="match status" value="1"/>
</dbReference>
<accession>A0A1M5WTW3</accession>
<sequence>MNGKRGFPEKQGLYDPQFEKDNCGVGFIANIKGEKKHNIIKKGLEILANLDHRGAVGADPLTGDGAGIMVQIPDEFFRISCENIGIELPEKEQYAVGMTFLPKEPALRYQCEGIFERVVDEEGLKTLGWRDVPTDNREIGETAKGTQPIIRQLFIDRMNLSEKEFERKLYIIRKRTENEVNRLLDRLTEYFYICTLSHKTIIYKGLLLPEQIRKFYLDLNDINFKSAIALVHQRFSTNTFPTWDLAQPFRYLAHNGEINTIRGNRNWMNTREGVLKSETFNQDIKKLFPIITPNCSDSASLDNAFELLKNDGRDSAHALMMLIPEAWENNKEMPSYKKAFYEYHGSLIEPWDGPAAVFFNDGVRVGATLDRNGLRPAKYVITNSGQIVMASEYGVLKFAPSEIIEKGRLEAGEMLIVDTAVGKIFRDEEIKKGIALERPYEEIVEKCRKSLDDIEVNYEGTTVHKDTIKERQQAFGYTMEDLNKILKHMAENAKEPIGSMGNDTPLAVLSNKPQLMFNYFRQLFAQVTNPPIDPIREGIVMSLMNYIGAQDNILKSSVDNRTFIELESPILSNKDMKKFKSIRNKDFKTTTIPITFKADSGIEGFKNALELICERASRRVKEGYNILVLTDKKVDGYEAAIPSLLAVSAIQHHLIKEKSRSKISLIIETGEARETTHFAQLIAYGATAVNPYLAFETIKDMVTEKDIVGKTVEEAETNFIKAINKGLLKILSKMGICTVQSYHGAQIFEALGLSNEIVDKYFCGTPTRIGGIGLDTIAEEVLIRHKKAFDRLRKPVSELDVGGLYAWRKTGEFHLFNPDTIYKLQVSSRENDYNLYKEYAGLINNQSKNLCTIRGLFEFKNYNEIPIEEVEPVSEILKRFCTGAMSLGSISKEAHESIAIAMNRIGARSNSGEGGEDERRFKLDGNGNNRRSSIKQVASGRFGVTTNYLVNADELQIKVAQGAKPGEGGHLPGKKVNEYIAKIRHSTPGIDLISPPPHHDIYSIEDLSQLIYDLKCVNPSSRISVKLVSEVGVGTIAAGVAKAHADVITISGHDGGTGAAPLSSIRNAGIPWEIGLSETHQVLLLNNLRSRVRLQTDGQIKTGRDVVIAALLGAEEYGFATTALVIMGCTMLRHCHTNTCEMGVATQDKDLRKCFQGKPEDLVNFFTFIAEEVREYMAKLGFRTMNEMIGRVDKIKTKDAVDHWKANGLDLSRILYRPDMPKRIKPYCVIKQQHKIDKSMDHHLISVAEPALTSKKQVVGSFEINNIDRTVGAMLSGAIAKTYGAKGLPEDTIKLNFYGSAGQSFAAFGINGLTMTLEGDANDYVCKGLSGAKVILKTPKDAGFKAQENHIAGNTILYGATSGKLFVNGLVGERFAVRNSGAIAVVEGVGDHCCEYMTGGRVVVLGETGRNFGAGMSGGIAYVFQNDHLEESCTEPMLEIHRKLTEEELEEVKALVEEHYQYTESEKAKNILENWDNNKQEFVKLIPTAFREIFEKNNKNEMAS</sequence>
<dbReference type="GO" id="GO:0006537">
    <property type="term" value="P:glutamate biosynthetic process"/>
    <property type="evidence" value="ECO:0007669"/>
    <property type="project" value="UniProtKB-KW"/>
</dbReference>
<evidence type="ECO:0000256" key="17">
    <source>
        <dbReference type="SAM" id="MobiDB-lite"/>
    </source>
</evidence>
<dbReference type="Pfam" id="PF04898">
    <property type="entry name" value="Glu_syn_central"/>
    <property type="match status" value="1"/>
</dbReference>
<comment type="cofactor">
    <cofactor evidence="2">
        <name>[3Fe-4S] cluster</name>
        <dbReference type="ChEBI" id="CHEBI:21137"/>
    </cofactor>
</comment>
<proteinExistence type="inferred from homology"/>
<dbReference type="GO" id="GO:0051538">
    <property type="term" value="F:3 iron, 4 sulfur cluster binding"/>
    <property type="evidence" value="ECO:0007669"/>
    <property type="project" value="UniProtKB-KW"/>
</dbReference>
<evidence type="ECO:0000256" key="3">
    <source>
        <dbReference type="ARBA" id="ARBA00001974"/>
    </source>
</evidence>
<dbReference type="GO" id="GO:0019676">
    <property type="term" value="P:ammonia assimilation cycle"/>
    <property type="evidence" value="ECO:0007669"/>
    <property type="project" value="TreeGrafter"/>
</dbReference>
<dbReference type="InterPro" id="IPR036485">
    <property type="entry name" value="Glu_synth_asu_C_sf"/>
</dbReference>
<name>A0A1M5WTW3_9CLOT</name>
<dbReference type="FunFam" id="3.60.20.10:FF:000001">
    <property type="entry name" value="Glutamate synthase, large subunit"/>
    <property type="match status" value="1"/>
</dbReference>
<dbReference type="InterPro" id="IPR050711">
    <property type="entry name" value="ET-N_metabolism_enzyme"/>
</dbReference>
<evidence type="ECO:0000256" key="9">
    <source>
        <dbReference type="ARBA" id="ARBA00022827"/>
    </source>
</evidence>
<organism evidence="19 20">
    <name type="scientific">Clostridium grantii DSM 8605</name>
    <dbReference type="NCBI Taxonomy" id="1121316"/>
    <lineage>
        <taxon>Bacteria</taxon>
        <taxon>Bacillati</taxon>
        <taxon>Bacillota</taxon>
        <taxon>Clostridia</taxon>
        <taxon>Eubacteriales</taxon>
        <taxon>Clostridiaceae</taxon>
        <taxon>Clostridium</taxon>
    </lineage>
</organism>
<dbReference type="FunFam" id="3.20.20.70:FF:000031">
    <property type="entry name" value="Glutamate synthase 1 [NADH]"/>
    <property type="match status" value="1"/>
</dbReference>
<comment type="cofactor">
    <cofactor evidence="1">
        <name>FMN</name>
        <dbReference type="ChEBI" id="CHEBI:58210"/>
    </cofactor>
</comment>